<name>A0A420HFU4_9PEZI</name>
<dbReference type="Proteomes" id="UP000286134">
    <property type="component" value="Unassembled WGS sequence"/>
</dbReference>
<evidence type="ECO:0000313" key="2">
    <source>
        <dbReference type="Proteomes" id="UP000286134"/>
    </source>
</evidence>
<dbReference type="OrthoDB" id="4360910at2759"/>
<protein>
    <submittedName>
        <fullName evidence="1">Uncharacterized protein</fullName>
    </submittedName>
</protein>
<dbReference type="EMBL" id="MCFK01008265">
    <property type="protein sequence ID" value="RKF56288.1"/>
    <property type="molecule type" value="Genomic_DNA"/>
</dbReference>
<reference evidence="1 2" key="1">
    <citation type="journal article" date="2018" name="BMC Genomics">
        <title>Comparative genome analyses reveal sequence features reflecting distinct modes of host-adaptation between dicot and monocot powdery mildew.</title>
        <authorList>
            <person name="Wu Y."/>
            <person name="Ma X."/>
            <person name="Pan Z."/>
            <person name="Kale S.D."/>
            <person name="Song Y."/>
            <person name="King H."/>
            <person name="Zhang Q."/>
            <person name="Presley C."/>
            <person name="Deng X."/>
            <person name="Wei C.I."/>
            <person name="Xiao S."/>
        </authorList>
    </citation>
    <scope>NUCLEOTIDE SEQUENCE [LARGE SCALE GENOMIC DNA]</scope>
    <source>
        <strain evidence="1">UMSG2</strain>
    </source>
</reference>
<dbReference type="AlphaFoldDB" id="A0A420HFU4"/>
<gene>
    <name evidence="1" type="ORF">OnM2_082006</name>
</gene>
<evidence type="ECO:0000313" key="1">
    <source>
        <dbReference type="EMBL" id="RKF56288.1"/>
    </source>
</evidence>
<keyword evidence="2" id="KW-1185">Reference proteome</keyword>
<sequence>MWRYVQSVQGIRYIHKCVYKGDDRTTMEVETDEIKRLVESRYISPMQASYRMLEYHTNSDSPPKSEQSILFPASADEGQLRHAADMSWTTLMAYLEYSRLNEDGRTVLYQEFFRILRLSKNQESLIVGLDGLKDPRLAVWST</sequence>
<comment type="caution">
    <text evidence="1">The sequence shown here is derived from an EMBL/GenBank/DDBJ whole genome shotgun (WGS) entry which is preliminary data.</text>
</comment>
<proteinExistence type="predicted"/>
<organism evidence="1 2">
    <name type="scientific">Erysiphe neolycopersici</name>
    <dbReference type="NCBI Taxonomy" id="212602"/>
    <lineage>
        <taxon>Eukaryota</taxon>
        <taxon>Fungi</taxon>
        <taxon>Dikarya</taxon>
        <taxon>Ascomycota</taxon>
        <taxon>Pezizomycotina</taxon>
        <taxon>Leotiomycetes</taxon>
        <taxon>Erysiphales</taxon>
        <taxon>Erysiphaceae</taxon>
        <taxon>Erysiphe</taxon>
    </lineage>
</organism>
<accession>A0A420HFU4</accession>
<dbReference type="STRING" id="212602.A0A420HFU4"/>